<sequence>MRWCLVGFFSSCLSVAAAAEQQVYVVGKFQLQGTSYAQAAFLSSKKMKDYAACEEELEKGRRGQWDKVYHVLRPVRGASYTADYRCAMSDYQFSHWRGTGGRMRYVYLVDVTDNQLVATEYSSLGKCAKALREAKAKLSSFAFCGQSSQQVLTAKK</sequence>
<dbReference type="RefSeq" id="WP_274687532.1">
    <property type="nucleotide sequence ID" value="NZ_JAPMOU010000003.1"/>
</dbReference>
<proteinExistence type="predicted"/>
<evidence type="ECO:0000313" key="2">
    <source>
        <dbReference type="EMBL" id="MDE1461165.1"/>
    </source>
</evidence>
<evidence type="ECO:0000313" key="3">
    <source>
        <dbReference type="Proteomes" id="UP001528823"/>
    </source>
</evidence>
<feature type="chain" id="PRO_5045958130" evidence="1">
    <location>
        <begin position="20"/>
        <end position="156"/>
    </location>
</feature>
<comment type="caution">
    <text evidence="2">The sequence shown here is derived from an EMBL/GenBank/DDBJ whole genome shotgun (WGS) entry which is preliminary data.</text>
</comment>
<dbReference type="EMBL" id="JAPMOU010000003">
    <property type="protein sequence ID" value="MDE1461165.1"/>
    <property type="molecule type" value="Genomic_DNA"/>
</dbReference>
<keyword evidence="3" id="KW-1185">Reference proteome</keyword>
<evidence type="ECO:0000256" key="1">
    <source>
        <dbReference type="SAM" id="SignalP"/>
    </source>
</evidence>
<dbReference type="Proteomes" id="UP001528823">
    <property type="component" value="Unassembled WGS sequence"/>
</dbReference>
<protein>
    <submittedName>
        <fullName evidence="2">Uncharacterized protein</fullName>
    </submittedName>
</protein>
<keyword evidence="1" id="KW-0732">Signal</keyword>
<feature type="signal peptide" evidence="1">
    <location>
        <begin position="1"/>
        <end position="19"/>
    </location>
</feature>
<organism evidence="2 3">
    <name type="scientific">Spartinivicinus poritis</name>
    <dbReference type="NCBI Taxonomy" id="2994640"/>
    <lineage>
        <taxon>Bacteria</taxon>
        <taxon>Pseudomonadati</taxon>
        <taxon>Pseudomonadota</taxon>
        <taxon>Gammaproteobacteria</taxon>
        <taxon>Oceanospirillales</taxon>
        <taxon>Zooshikellaceae</taxon>
        <taxon>Spartinivicinus</taxon>
    </lineage>
</organism>
<gene>
    <name evidence="2" type="ORF">ORQ98_04225</name>
</gene>
<accession>A0ABT5U470</accession>
<reference evidence="2 3" key="1">
    <citation type="submission" date="2022-11" db="EMBL/GenBank/DDBJ databases">
        <title>Spartinivicinus poritis sp. nov., isolated from scleractinian coral Porites lutea.</title>
        <authorList>
            <person name="Zhang G."/>
            <person name="Cai L."/>
            <person name="Wei Q."/>
        </authorList>
    </citation>
    <scope>NUCLEOTIDE SEQUENCE [LARGE SCALE GENOMIC DNA]</scope>
    <source>
        <strain evidence="2 3">A2-2</strain>
    </source>
</reference>
<name>A0ABT5U470_9GAMM</name>